<dbReference type="AlphaFoldDB" id="A0A1I0LQB3"/>
<proteinExistence type="inferred from homology"/>
<keyword evidence="7" id="KW-1185">Reference proteome</keyword>
<keyword evidence="4 5" id="KW-0732">Signal</keyword>
<dbReference type="PANTHER" id="PTHR43649">
    <property type="entry name" value="ARABINOSE-BINDING PROTEIN-RELATED"/>
    <property type="match status" value="1"/>
</dbReference>
<dbReference type="Proteomes" id="UP000199361">
    <property type="component" value="Unassembled WGS sequence"/>
</dbReference>
<feature type="chain" id="PRO_5039047178" evidence="5">
    <location>
        <begin position="25"/>
        <end position="449"/>
    </location>
</feature>
<reference evidence="6 7" key="1">
    <citation type="submission" date="2016-10" db="EMBL/GenBank/DDBJ databases">
        <authorList>
            <person name="de Groot N.N."/>
        </authorList>
    </citation>
    <scope>NUCLEOTIDE SEQUENCE [LARGE SCALE GENOMIC DNA]</scope>
    <source>
        <strain evidence="6 7">CGMCC 4.5598</strain>
    </source>
</reference>
<dbReference type="Gene3D" id="3.40.190.10">
    <property type="entry name" value="Periplasmic binding protein-like II"/>
    <property type="match status" value="2"/>
</dbReference>
<dbReference type="STRING" id="568860.SAMN05421811_12289"/>
<dbReference type="SUPFAM" id="SSF53850">
    <property type="entry name" value="Periplasmic binding protein-like II"/>
    <property type="match status" value="1"/>
</dbReference>
<dbReference type="InterPro" id="IPR050490">
    <property type="entry name" value="Bact_solute-bd_prot1"/>
</dbReference>
<evidence type="ECO:0000256" key="2">
    <source>
        <dbReference type="ARBA" id="ARBA00008520"/>
    </source>
</evidence>
<protein>
    <submittedName>
        <fullName evidence="6">sn-glycerol 3-phosphate transport system substrate-binding protein</fullName>
    </submittedName>
</protein>
<dbReference type="PROSITE" id="PS51257">
    <property type="entry name" value="PROKAR_LIPOPROTEIN"/>
    <property type="match status" value="1"/>
</dbReference>
<dbReference type="InterPro" id="IPR006059">
    <property type="entry name" value="SBP"/>
</dbReference>
<name>A0A1I0LQB3_9ACTN</name>
<dbReference type="Pfam" id="PF13416">
    <property type="entry name" value="SBP_bac_8"/>
    <property type="match status" value="1"/>
</dbReference>
<dbReference type="PANTHER" id="PTHR43649:SF31">
    <property type="entry name" value="SN-GLYCEROL-3-PHOSPHATE-BINDING PERIPLASMIC PROTEIN UGPB"/>
    <property type="match status" value="1"/>
</dbReference>
<comment type="similarity">
    <text evidence="2">Belongs to the bacterial solute-binding protein 1 family.</text>
</comment>
<evidence type="ECO:0000256" key="3">
    <source>
        <dbReference type="ARBA" id="ARBA00022448"/>
    </source>
</evidence>
<accession>A0A1I0LQB3</accession>
<dbReference type="RefSeq" id="WP_091092986.1">
    <property type="nucleotide sequence ID" value="NZ_FOHX01000022.1"/>
</dbReference>
<gene>
    <name evidence="6" type="ORF">SAMN05421811_12289</name>
</gene>
<evidence type="ECO:0000313" key="6">
    <source>
        <dbReference type="EMBL" id="SEU43903.1"/>
    </source>
</evidence>
<evidence type="ECO:0000313" key="7">
    <source>
        <dbReference type="Proteomes" id="UP000199361"/>
    </source>
</evidence>
<feature type="signal peptide" evidence="5">
    <location>
        <begin position="1"/>
        <end position="24"/>
    </location>
</feature>
<keyword evidence="3" id="KW-0813">Transport</keyword>
<dbReference type="CDD" id="cd14748">
    <property type="entry name" value="PBP2_UgpB"/>
    <property type="match status" value="1"/>
</dbReference>
<evidence type="ECO:0000256" key="1">
    <source>
        <dbReference type="ARBA" id="ARBA00004196"/>
    </source>
</evidence>
<evidence type="ECO:0000256" key="4">
    <source>
        <dbReference type="ARBA" id="ARBA00022729"/>
    </source>
</evidence>
<dbReference type="EMBL" id="FOHX01000022">
    <property type="protein sequence ID" value="SEU43903.1"/>
    <property type="molecule type" value="Genomic_DNA"/>
</dbReference>
<comment type="subcellular location">
    <subcellularLocation>
        <location evidence="1">Cell envelope</location>
    </subcellularLocation>
</comment>
<evidence type="ECO:0000256" key="5">
    <source>
        <dbReference type="SAM" id="SignalP"/>
    </source>
</evidence>
<organism evidence="6 7">
    <name type="scientific">Nonomuraea wenchangensis</name>
    <dbReference type="NCBI Taxonomy" id="568860"/>
    <lineage>
        <taxon>Bacteria</taxon>
        <taxon>Bacillati</taxon>
        <taxon>Actinomycetota</taxon>
        <taxon>Actinomycetes</taxon>
        <taxon>Streptosporangiales</taxon>
        <taxon>Streptosporangiaceae</taxon>
        <taxon>Nonomuraea</taxon>
    </lineage>
</organism>
<dbReference type="OrthoDB" id="9780991at2"/>
<sequence>MPPGRILRGISVAVSAVMVTSVTACGGEGDGFSGQTVTFWHSMAGKNGEAVAKLVADYNGRNTGKIRVQAIYQGKYNDALTKLRASIQSRQTPNLVQVFEIGTKLMVDTKAVVPFADLAQAGGFSLDDLEPGIARYYTVGGKLQSLPFNASAPLLFYNKDAFKEAGLDPDKPPTTLAEMAKAAKKLTVKSGDSVSRYGFVASIDGWLVEQLLANAGVEYCDAGNGRAGAATAVNWNTPTLKGIVDFWSTSVKDGVALNVGRNNTDASAAFQAGRAAMLPFTSANLRDIIGGAKFEVGVANYVRPDDAEQGKGGVFNGGGSIWTLAGHPKEQQDAAFDFLKYLASPEAQATWSTSTGYIAVNAKAQDTATYQEVLKTYPDFAKPAEELRAAADVPAAQGCLMGAMPQARDKMNDIVESVILGRATPETAIADAETAMTPAIQSYNKSVGQ</sequence>
<dbReference type="GO" id="GO:0030313">
    <property type="term" value="C:cell envelope"/>
    <property type="evidence" value="ECO:0007669"/>
    <property type="project" value="UniProtKB-SubCell"/>
</dbReference>